<dbReference type="VEuPathDB" id="FungiDB:FOXG_14705"/>
<organism evidence="2 3">
    <name type="scientific">Fusarium oxysporum f. sp. lycopersici (strain 4287 / CBS 123668 / FGSC 9935 / NRRL 34936)</name>
    <name type="common">Fusarium vascular wilt of tomato</name>
    <dbReference type="NCBI Taxonomy" id="426428"/>
    <lineage>
        <taxon>Eukaryota</taxon>
        <taxon>Fungi</taxon>
        <taxon>Dikarya</taxon>
        <taxon>Ascomycota</taxon>
        <taxon>Pezizomycotina</taxon>
        <taxon>Sordariomycetes</taxon>
        <taxon>Hypocreomycetidae</taxon>
        <taxon>Hypocreales</taxon>
        <taxon>Nectriaceae</taxon>
        <taxon>Fusarium</taxon>
        <taxon>Fusarium oxysporum species complex</taxon>
    </lineage>
</organism>
<gene>
    <name evidence="2" type="ORF">FOXG_14705</name>
</gene>
<protein>
    <submittedName>
        <fullName evidence="2">Uncharacterized protein</fullName>
    </submittedName>
</protein>
<dbReference type="KEGG" id="fox:FOXG_14705"/>
<dbReference type="RefSeq" id="XP_018254319.1">
    <property type="nucleotide sequence ID" value="XM_018394766.1"/>
</dbReference>
<dbReference type="GeneID" id="28955847"/>
<evidence type="ECO:0000313" key="2">
    <source>
        <dbReference type="EMBL" id="KNB16274.1"/>
    </source>
</evidence>
<reference evidence="2" key="2">
    <citation type="journal article" date="2010" name="Nature">
        <title>Comparative genomics reveals mobile pathogenicity chromosomes in Fusarium.</title>
        <authorList>
            <person name="Ma L.J."/>
            <person name="van der Does H.C."/>
            <person name="Borkovich K.A."/>
            <person name="Coleman J.J."/>
            <person name="Daboussi M.J."/>
            <person name="Di Pietro A."/>
            <person name="Dufresne M."/>
            <person name="Freitag M."/>
            <person name="Grabherr M."/>
            <person name="Henrissat B."/>
            <person name="Houterman P.M."/>
            <person name="Kang S."/>
            <person name="Shim W.B."/>
            <person name="Woloshuk C."/>
            <person name="Xie X."/>
            <person name="Xu J.R."/>
            <person name="Antoniw J."/>
            <person name="Baker S.E."/>
            <person name="Bluhm B.H."/>
            <person name="Breakspear A."/>
            <person name="Brown D.W."/>
            <person name="Butchko R.A."/>
            <person name="Chapman S."/>
            <person name="Coulson R."/>
            <person name="Coutinho P.M."/>
            <person name="Danchin E.G."/>
            <person name="Diener A."/>
            <person name="Gale L.R."/>
            <person name="Gardiner D.M."/>
            <person name="Goff S."/>
            <person name="Hammond-Kosack K.E."/>
            <person name="Hilburn K."/>
            <person name="Hua-Van A."/>
            <person name="Jonkers W."/>
            <person name="Kazan K."/>
            <person name="Kodira C.D."/>
            <person name="Koehrsen M."/>
            <person name="Kumar L."/>
            <person name="Lee Y.H."/>
            <person name="Li L."/>
            <person name="Manners J.M."/>
            <person name="Miranda-Saavedra D."/>
            <person name="Mukherjee M."/>
            <person name="Park G."/>
            <person name="Park J."/>
            <person name="Park S.Y."/>
            <person name="Proctor R.H."/>
            <person name="Regev A."/>
            <person name="Ruiz-Roldan M.C."/>
            <person name="Sain D."/>
            <person name="Sakthikumar S."/>
            <person name="Sykes S."/>
            <person name="Schwartz D.C."/>
            <person name="Turgeon B.G."/>
            <person name="Wapinski I."/>
            <person name="Yoder O."/>
            <person name="Young S."/>
            <person name="Zeng Q."/>
            <person name="Zhou S."/>
            <person name="Galagan J."/>
            <person name="Cuomo C.A."/>
            <person name="Kistler H.C."/>
            <person name="Rep M."/>
        </authorList>
    </citation>
    <scope>NUCLEOTIDE SEQUENCE [LARGE SCALE GENOMIC DNA]</scope>
    <source>
        <strain evidence="2">4287</strain>
    </source>
</reference>
<evidence type="ECO:0000313" key="3">
    <source>
        <dbReference type="Proteomes" id="UP000009097"/>
    </source>
</evidence>
<accession>A0A0J9VZA4</accession>
<dbReference type="AlphaFoldDB" id="A0A0J9VZA4"/>
<feature type="region of interest" description="Disordered" evidence="1">
    <location>
        <begin position="1"/>
        <end position="43"/>
    </location>
</feature>
<reference evidence="2" key="1">
    <citation type="submission" date="2007-04" db="EMBL/GenBank/DDBJ databases">
        <authorList>
            <consortium name="The Broad Institute Genome Sequencing Platform"/>
            <person name="Birren B."/>
            <person name="Lander E."/>
            <person name="Galagan J."/>
            <person name="Nusbaum C."/>
            <person name="Devon K."/>
            <person name="Ma L.-J."/>
            <person name="Jaffe D."/>
            <person name="Butler J."/>
            <person name="Alvarez P."/>
            <person name="Gnerre S."/>
            <person name="Grabherr M."/>
            <person name="Kleber M."/>
            <person name="Mauceli E."/>
            <person name="Brockman W."/>
            <person name="MacCallum I.A."/>
            <person name="Young S."/>
            <person name="LaButti K."/>
            <person name="DeCaprio D."/>
            <person name="Crawford M."/>
            <person name="Koehrsen M."/>
            <person name="Engels R."/>
            <person name="Montgomery P."/>
            <person name="Pearson M."/>
            <person name="Howarth C."/>
            <person name="Larson L."/>
            <person name="White J."/>
            <person name="O'Leary S."/>
            <person name="Kodira C."/>
            <person name="Zeng Q."/>
            <person name="Yandava C."/>
            <person name="Alvarado L."/>
            <person name="Kistler C."/>
            <person name="Shim W.-B."/>
            <person name="Kang S."/>
            <person name="Woloshuk C."/>
        </authorList>
    </citation>
    <scope>NUCLEOTIDE SEQUENCE</scope>
    <source>
        <strain evidence="2">4287</strain>
    </source>
</reference>
<name>A0A0J9VZA4_FUSO4</name>
<feature type="compositionally biased region" description="Polar residues" evidence="1">
    <location>
        <begin position="9"/>
        <end position="43"/>
    </location>
</feature>
<dbReference type="Proteomes" id="UP000009097">
    <property type="component" value="Unassembled WGS sequence"/>
</dbReference>
<proteinExistence type="predicted"/>
<sequence>MRLHKRRNPTTSDSSKTASPRYSNHTQRQNTSSLRPRVSSAQT</sequence>
<evidence type="ECO:0000256" key="1">
    <source>
        <dbReference type="SAM" id="MobiDB-lite"/>
    </source>
</evidence>
<dbReference type="EMBL" id="DS231718">
    <property type="protein sequence ID" value="KNB16274.1"/>
    <property type="molecule type" value="Genomic_DNA"/>
</dbReference>